<dbReference type="GO" id="GO:0008643">
    <property type="term" value="P:carbohydrate transport"/>
    <property type="evidence" value="ECO:0007669"/>
    <property type="project" value="InterPro"/>
</dbReference>
<dbReference type="PANTHER" id="PTHR43875">
    <property type="entry name" value="MALTODEXTRIN IMPORT ATP-BINDING PROTEIN MSMX"/>
    <property type="match status" value="1"/>
</dbReference>
<feature type="domain" description="ABC transporter" evidence="4">
    <location>
        <begin position="4"/>
        <end position="234"/>
    </location>
</feature>
<dbReference type="GO" id="GO:0016887">
    <property type="term" value="F:ATP hydrolysis activity"/>
    <property type="evidence" value="ECO:0007669"/>
    <property type="project" value="InterPro"/>
</dbReference>
<sequence>MASVALKNLCKKFGQTSVVKDVNVEIGDGEFLVFVGPSGCGKTTTLRMVVGLESLSEGEIHIGNRLVNNLPPGDRDVAMVFQNYALYSHMTVSRNLGFALTARGLAEKEITKRVQRVAKMLDLEELLERKPKQLSGGQRQRVALGRAVVRNPQVFLMDEPLSNLDALLRLQTRKELIELTTELNSTVIYVTHDQVEAMTMGHRLAVMNKGEVVQLDPPEKVFNEPANRFVAEFIGSPPMNFLDVEVAEENFQKILKSDAFDMVLPETWYSISESKAILGFRPHDARLVAEGGVSGRVTVVETLGAEKLVYLKVGKNSLSILVPATEKIRSGDQLRFDLNQDALHLFNREDEKRIPSSKQS</sequence>
<gene>
    <name evidence="5" type="ORF">CMN54_11520</name>
</gene>
<dbReference type="InterPro" id="IPR017871">
    <property type="entry name" value="ABC_transporter-like_CS"/>
</dbReference>
<evidence type="ECO:0000313" key="5">
    <source>
        <dbReference type="EMBL" id="MAH64049.1"/>
    </source>
</evidence>
<dbReference type="Gene3D" id="2.40.50.100">
    <property type="match status" value="1"/>
</dbReference>
<dbReference type="InterPro" id="IPR012340">
    <property type="entry name" value="NA-bd_OB-fold"/>
</dbReference>
<keyword evidence="2" id="KW-0547">Nucleotide-binding</keyword>
<dbReference type="Pfam" id="PF00005">
    <property type="entry name" value="ABC_tran"/>
    <property type="match status" value="1"/>
</dbReference>
<evidence type="ECO:0000256" key="3">
    <source>
        <dbReference type="ARBA" id="ARBA00022840"/>
    </source>
</evidence>
<dbReference type="PANTHER" id="PTHR43875:SF1">
    <property type="entry name" value="OSMOPROTECTIVE COMPOUNDS UPTAKE ATP-BINDING PROTEIN GGTA"/>
    <property type="match status" value="1"/>
</dbReference>
<evidence type="ECO:0000256" key="1">
    <source>
        <dbReference type="ARBA" id="ARBA00022448"/>
    </source>
</evidence>
<protein>
    <submittedName>
        <fullName evidence="5">Glycerol-3-phosphate ABC transporter ATP-binding protein</fullName>
    </submittedName>
</protein>
<keyword evidence="3 5" id="KW-0067">ATP-binding</keyword>
<dbReference type="InterPro" id="IPR047641">
    <property type="entry name" value="ABC_transpr_MalK/UgpC-like"/>
</dbReference>
<dbReference type="InterPro" id="IPR003593">
    <property type="entry name" value="AAA+_ATPase"/>
</dbReference>
<organism evidence="5 6">
    <name type="scientific">SAR324 cluster bacterium</name>
    <dbReference type="NCBI Taxonomy" id="2024889"/>
    <lineage>
        <taxon>Bacteria</taxon>
        <taxon>Deltaproteobacteria</taxon>
        <taxon>SAR324 cluster</taxon>
    </lineage>
</organism>
<dbReference type="Gene3D" id="2.40.50.140">
    <property type="entry name" value="Nucleic acid-binding proteins"/>
    <property type="match status" value="1"/>
</dbReference>
<dbReference type="SUPFAM" id="SSF50331">
    <property type="entry name" value="MOP-like"/>
    <property type="match status" value="1"/>
</dbReference>
<dbReference type="InterPro" id="IPR003439">
    <property type="entry name" value="ABC_transporter-like_ATP-bd"/>
</dbReference>
<dbReference type="PROSITE" id="PS50893">
    <property type="entry name" value="ABC_TRANSPORTER_2"/>
    <property type="match status" value="1"/>
</dbReference>
<evidence type="ECO:0000313" key="6">
    <source>
        <dbReference type="Proteomes" id="UP000226525"/>
    </source>
</evidence>
<accession>A0A2D6YLL0</accession>
<dbReference type="SUPFAM" id="SSF52540">
    <property type="entry name" value="P-loop containing nucleoside triphosphate hydrolases"/>
    <property type="match status" value="1"/>
</dbReference>
<proteinExistence type="predicted"/>
<dbReference type="EMBL" id="NZEX01000130">
    <property type="protein sequence ID" value="MAH64049.1"/>
    <property type="molecule type" value="Genomic_DNA"/>
</dbReference>
<dbReference type="Gene3D" id="3.40.50.300">
    <property type="entry name" value="P-loop containing nucleotide triphosphate hydrolases"/>
    <property type="match status" value="1"/>
</dbReference>
<dbReference type="AlphaFoldDB" id="A0A2D6YLL0"/>
<dbReference type="Proteomes" id="UP000226525">
    <property type="component" value="Unassembled WGS sequence"/>
</dbReference>
<keyword evidence="1" id="KW-0813">Transport</keyword>
<dbReference type="NCBIfam" id="NF008653">
    <property type="entry name" value="PRK11650.1"/>
    <property type="match status" value="1"/>
</dbReference>
<dbReference type="InterPro" id="IPR008995">
    <property type="entry name" value="Mo/tungstate-bd_C_term_dom"/>
</dbReference>
<dbReference type="InterPro" id="IPR015855">
    <property type="entry name" value="ABC_transpr_MalK-like"/>
</dbReference>
<dbReference type="InterPro" id="IPR027417">
    <property type="entry name" value="P-loop_NTPase"/>
</dbReference>
<dbReference type="FunFam" id="3.40.50.300:FF:000042">
    <property type="entry name" value="Maltose/maltodextrin ABC transporter, ATP-binding protein"/>
    <property type="match status" value="1"/>
</dbReference>
<evidence type="ECO:0000259" key="4">
    <source>
        <dbReference type="PROSITE" id="PS50893"/>
    </source>
</evidence>
<evidence type="ECO:0000256" key="2">
    <source>
        <dbReference type="ARBA" id="ARBA00022741"/>
    </source>
</evidence>
<dbReference type="GO" id="GO:0005524">
    <property type="term" value="F:ATP binding"/>
    <property type="evidence" value="ECO:0007669"/>
    <property type="project" value="UniProtKB-KW"/>
</dbReference>
<comment type="caution">
    <text evidence="5">The sequence shown here is derived from an EMBL/GenBank/DDBJ whole genome shotgun (WGS) entry which is preliminary data.</text>
</comment>
<name>A0A2D6YLL0_9DELT</name>
<dbReference type="InterPro" id="IPR013611">
    <property type="entry name" value="Transp-assoc_OB_typ2"/>
</dbReference>
<dbReference type="Pfam" id="PF08402">
    <property type="entry name" value="TOBE_2"/>
    <property type="match status" value="1"/>
</dbReference>
<dbReference type="PROSITE" id="PS00211">
    <property type="entry name" value="ABC_TRANSPORTER_1"/>
    <property type="match status" value="1"/>
</dbReference>
<dbReference type="GO" id="GO:0055052">
    <property type="term" value="C:ATP-binding cassette (ABC) transporter complex, substrate-binding subunit-containing"/>
    <property type="evidence" value="ECO:0007669"/>
    <property type="project" value="TreeGrafter"/>
</dbReference>
<dbReference type="SMART" id="SM00382">
    <property type="entry name" value="AAA"/>
    <property type="match status" value="1"/>
</dbReference>
<dbReference type="CDD" id="cd03301">
    <property type="entry name" value="ABC_MalK_N"/>
    <property type="match status" value="1"/>
</dbReference>
<dbReference type="GO" id="GO:0140359">
    <property type="term" value="F:ABC-type transporter activity"/>
    <property type="evidence" value="ECO:0007669"/>
    <property type="project" value="InterPro"/>
</dbReference>
<reference evidence="6" key="1">
    <citation type="submission" date="2017-09" db="EMBL/GenBank/DDBJ databases">
        <title>The Reconstruction of 2,631 Draft Metagenome-Assembled Genomes from the Global Oceans.</title>
        <authorList>
            <person name="Tully B.J."/>
            <person name="Graham E.D."/>
            <person name="Heidelberg J.F."/>
        </authorList>
    </citation>
    <scope>NUCLEOTIDE SEQUENCE [LARGE SCALE GENOMIC DNA]</scope>
</reference>